<dbReference type="PANTHER" id="PTHR43918:SF4">
    <property type="entry name" value="CARBOXYLIC ESTER HYDROLASE"/>
    <property type="match status" value="1"/>
</dbReference>
<comment type="similarity">
    <text evidence="1 3">Belongs to the type-B carboxylesterase/lipase family.</text>
</comment>
<dbReference type="Pfam" id="PF00135">
    <property type="entry name" value="COesterase"/>
    <property type="match status" value="1"/>
</dbReference>
<dbReference type="PROSITE" id="PS00941">
    <property type="entry name" value="CARBOXYLESTERASE_B_2"/>
    <property type="match status" value="1"/>
</dbReference>
<dbReference type="EMBL" id="QYUQ01000002">
    <property type="protein sequence ID" value="RJG00725.1"/>
    <property type="molecule type" value="Genomic_DNA"/>
</dbReference>
<dbReference type="EC" id="3.1.1.-" evidence="3"/>
<dbReference type="AlphaFoldDB" id="A0A3A3FZD4"/>
<proteinExistence type="inferred from homology"/>
<gene>
    <name evidence="5" type="ORF">D3878_03275</name>
</gene>
<comment type="caution">
    <text evidence="5">The sequence shown here is derived from an EMBL/GenBank/DDBJ whole genome shotgun (WGS) entry which is preliminary data.</text>
</comment>
<evidence type="ECO:0000256" key="1">
    <source>
        <dbReference type="ARBA" id="ARBA00005964"/>
    </source>
</evidence>
<evidence type="ECO:0000313" key="5">
    <source>
        <dbReference type="EMBL" id="RJG00725.1"/>
    </source>
</evidence>
<dbReference type="RefSeq" id="WP_119784180.1">
    <property type="nucleotide sequence ID" value="NZ_QYUQ01000002.1"/>
</dbReference>
<keyword evidence="3" id="KW-0732">Signal</keyword>
<dbReference type="InterPro" id="IPR050654">
    <property type="entry name" value="AChE-related_enzymes"/>
</dbReference>
<dbReference type="Gene3D" id="3.40.50.1820">
    <property type="entry name" value="alpha/beta hydrolase"/>
    <property type="match status" value="1"/>
</dbReference>
<organism evidence="5 6">
    <name type="scientific">Noviherbaspirillum sedimenti</name>
    <dbReference type="NCBI Taxonomy" id="2320865"/>
    <lineage>
        <taxon>Bacteria</taxon>
        <taxon>Pseudomonadati</taxon>
        <taxon>Pseudomonadota</taxon>
        <taxon>Betaproteobacteria</taxon>
        <taxon>Burkholderiales</taxon>
        <taxon>Oxalobacteraceae</taxon>
        <taxon>Noviherbaspirillum</taxon>
    </lineage>
</organism>
<feature type="signal peptide" evidence="3">
    <location>
        <begin position="1"/>
        <end position="31"/>
    </location>
</feature>
<dbReference type="PANTHER" id="PTHR43918">
    <property type="entry name" value="ACETYLCHOLINESTERASE"/>
    <property type="match status" value="1"/>
</dbReference>
<name>A0A3A3FZD4_9BURK</name>
<dbReference type="InterPro" id="IPR002018">
    <property type="entry name" value="CarbesteraseB"/>
</dbReference>
<dbReference type="SUPFAM" id="SSF53474">
    <property type="entry name" value="alpha/beta-Hydrolases"/>
    <property type="match status" value="1"/>
</dbReference>
<accession>A0A3A3FZD4</accession>
<protein>
    <recommendedName>
        <fullName evidence="3">Carboxylic ester hydrolase</fullName>
        <ecNumber evidence="3">3.1.1.-</ecNumber>
    </recommendedName>
</protein>
<feature type="chain" id="PRO_5017101212" description="Carboxylic ester hydrolase" evidence="3">
    <location>
        <begin position="32"/>
        <end position="586"/>
    </location>
</feature>
<dbReference type="InterPro" id="IPR019819">
    <property type="entry name" value="Carboxylesterase_B_CS"/>
</dbReference>
<dbReference type="GO" id="GO:0052689">
    <property type="term" value="F:carboxylic ester hydrolase activity"/>
    <property type="evidence" value="ECO:0007669"/>
    <property type="project" value="TreeGrafter"/>
</dbReference>
<dbReference type="InterPro" id="IPR029058">
    <property type="entry name" value="AB_hydrolase_fold"/>
</dbReference>
<sequence>MKLSDYRRFPRALVRAALFCASFGLSLSASAVYDQNLTRTLDAGQIYGKFDASNTQAFLGVPFAQPPVGNLRWRAPQPPLPWSGSKAATSFASMCAQVGNFFGEPDPATFDQPVGSEDCLYLNVWRPNTNADNLPVFFWIHGGSNTKGSAKEPLYNGAYLANKANMVVVTVQYRLGMLGFLNHPALKTGNAKDDSGNFATLDLVRGLDWVQSNIRAFGGNPGLVTVAGQSAGCINAWGLLQSPLAANKFHRAMCMSGVPNSYPAAVGTVAANSMIDKLLVDMGSASDTAQAAAQRAGMSNAQISAILRNASAAQIMKFTPSPIVPGHFTDGTVIRKGGLVDLVAGIYNQVPLMIGSTHDEGSYFAYSFGMGKPSPQAFWNLVNYAAPGTVTTNDLIKPEFQPIYTQTHEAISYALDLTIDNVVRLLRLTSGPDRLYRYNFNWDDTPSPWKNTLGAYHGIDIALLFGNYVTNEPNFMHFAWDASNATSRKSLSDKFIRYVSTFARTGRPSQLFDGQTAWNDWTNYTCGILCPKRMVFDNNSFMSGDDHLFFWPRYQLLSQQQKDYVWKVIDFNALPANVDPFRNGPH</sequence>
<dbReference type="InterPro" id="IPR019826">
    <property type="entry name" value="Carboxylesterase_B_AS"/>
</dbReference>
<feature type="domain" description="Carboxylesterase type B" evidence="4">
    <location>
        <begin position="41"/>
        <end position="522"/>
    </location>
</feature>
<evidence type="ECO:0000259" key="4">
    <source>
        <dbReference type="Pfam" id="PF00135"/>
    </source>
</evidence>
<dbReference type="PROSITE" id="PS00122">
    <property type="entry name" value="CARBOXYLESTERASE_B_1"/>
    <property type="match status" value="1"/>
</dbReference>
<reference evidence="6" key="1">
    <citation type="submission" date="2018-09" db="EMBL/GenBank/DDBJ databases">
        <authorList>
            <person name="Zhu H."/>
        </authorList>
    </citation>
    <scope>NUCLEOTIDE SEQUENCE [LARGE SCALE GENOMIC DNA]</scope>
    <source>
        <strain evidence="6">K1S02-23</strain>
    </source>
</reference>
<evidence type="ECO:0000313" key="6">
    <source>
        <dbReference type="Proteomes" id="UP000266327"/>
    </source>
</evidence>
<keyword evidence="6" id="KW-1185">Reference proteome</keyword>
<evidence type="ECO:0000256" key="2">
    <source>
        <dbReference type="ARBA" id="ARBA00022801"/>
    </source>
</evidence>
<dbReference type="Proteomes" id="UP000266327">
    <property type="component" value="Unassembled WGS sequence"/>
</dbReference>
<dbReference type="OrthoDB" id="9775851at2"/>
<keyword evidence="2 3" id="KW-0378">Hydrolase</keyword>
<evidence type="ECO:0000256" key="3">
    <source>
        <dbReference type="RuleBase" id="RU361235"/>
    </source>
</evidence>